<comment type="caution">
    <text evidence="1">The sequence shown here is derived from an EMBL/GenBank/DDBJ whole genome shotgun (WGS) entry which is preliminary data.</text>
</comment>
<dbReference type="Proteomes" id="UP000197334">
    <property type="component" value="Unassembled WGS sequence"/>
</dbReference>
<evidence type="ECO:0000313" key="1">
    <source>
        <dbReference type="EMBL" id="OWV29468.1"/>
    </source>
</evidence>
<protein>
    <submittedName>
        <fullName evidence="1">Uncharacterized protein</fullName>
    </submittedName>
</protein>
<organism evidence="1 2">
    <name type="scientific">Halomonas campaniensis</name>
    <dbReference type="NCBI Taxonomy" id="213554"/>
    <lineage>
        <taxon>Bacteria</taxon>
        <taxon>Pseudomonadati</taxon>
        <taxon>Pseudomonadota</taxon>
        <taxon>Gammaproteobacteria</taxon>
        <taxon>Oceanospirillales</taxon>
        <taxon>Halomonadaceae</taxon>
        <taxon>Halomonas</taxon>
    </lineage>
</organism>
<sequence length="154" mass="17956">MSDIANALFQQMRLTILLTAKDGVEESPFHPAYLLAWDDGVYPILDEGADWHQPHTKQFRVTKEKVDRIFSILCDHWDDKKEITFYGLEELLGIHGAAYSTGDFQRHNVISICRYLFLHDRFDKEFWSTLCRNGECPSEAHVIASDREVDIYFN</sequence>
<dbReference type="EMBL" id="JPUA01000032">
    <property type="protein sequence ID" value="OWV29468.1"/>
    <property type="molecule type" value="Genomic_DNA"/>
</dbReference>
<evidence type="ECO:0000313" key="2">
    <source>
        <dbReference type="Proteomes" id="UP000197334"/>
    </source>
</evidence>
<dbReference type="OrthoDB" id="6400802at2"/>
<name>A0A246RZ76_9GAMM</name>
<gene>
    <name evidence="1" type="ORF">JI62_11680</name>
</gene>
<keyword evidence="2" id="KW-1185">Reference proteome</keyword>
<proteinExistence type="predicted"/>
<dbReference type="AlphaFoldDB" id="A0A246RZ76"/>
<dbReference type="RefSeq" id="WP_088700356.1">
    <property type="nucleotide sequence ID" value="NZ_JPUA01000032.1"/>
</dbReference>
<accession>A0A246RZ76</accession>
<reference evidence="1 2" key="1">
    <citation type="submission" date="2014-08" db="EMBL/GenBank/DDBJ databases">
        <title>Draft genome sequence of a novel L-asparaginase producing marine bacterium, Halomonas campaniensis.</title>
        <authorList>
            <person name="Sundarakrishnan B."/>
            <person name="Moushumi Priya A."/>
            <person name="Raman G."/>
            <person name="Sakthivel N."/>
            <person name="Park S."/>
            <person name="Jayachandran S."/>
        </authorList>
    </citation>
    <scope>NUCLEOTIDE SEQUENCE [LARGE SCALE GENOMIC DNA]</scope>
    <source>
        <strain evidence="1 2">SK03</strain>
    </source>
</reference>